<dbReference type="SMART" id="SM00248">
    <property type="entry name" value="ANK"/>
    <property type="match status" value="5"/>
</dbReference>
<accession>A0A061FNR9</accession>
<gene>
    <name evidence="3" type="ORF">TCM_042928</name>
</gene>
<dbReference type="AlphaFoldDB" id="A0A061FNR9"/>
<dbReference type="PROSITE" id="PS50088">
    <property type="entry name" value="ANK_REPEAT"/>
    <property type="match status" value="2"/>
</dbReference>
<organism evidence="3 4">
    <name type="scientific">Theobroma cacao</name>
    <name type="common">Cacao</name>
    <name type="synonym">Cocoa</name>
    <dbReference type="NCBI Taxonomy" id="3641"/>
    <lineage>
        <taxon>Eukaryota</taxon>
        <taxon>Viridiplantae</taxon>
        <taxon>Streptophyta</taxon>
        <taxon>Embryophyta</taxon>
        <taxon>Tracheophyta</taxon>
        <taxon>Spermatophyta</taxon>
        <taxon>Magnoliopsida</taxon>
        <taxon>eudicotyledons</taxon>
        <taxon>Gunneridae</taxon>
        <taxon>Pentapetalae</taxon>
        <taxon>rosids</taxon>
        <taxon>malvids</taxon>
        <taxon>Malvales</taxon>
        <taxon>Malvaceae</taxon>
        <taxon>Byttnerioideae</taxon>
        <taxon>Theobroma</taxon>
    </lineage>
</organism>
<keyword evidence="2" id="KW-0472">Membrane</keyword>
<feature type="transmembrane region" description="Helical" evidence="2">
    <location>
        <begin position="328"/>
        <end position="345"/>
    </location>
</feature>
<keyword evidence="4" id="KW-1185">Reference proteome</keyword>
<dbReference type="OMA" id="WIFSSFF"/>
<name>A0A061FNR9_THECC</name>
<dbReference type="PANTHER" id="PTHR24128">
    <property type="entry name" value="HOMEOBOX PROTEIN WARIAI"/>
    <property type="match status" value="1"/>
</dbReference>
<dbReference type="PROSITE" id="PS50297">
    <property type="entry name" value="ANK_REP_REGION"/>
    <property type="match status" value="1"/>
</dbReference>
<evidence type="ECO:0000313" key="4">
    <source>
        <dbReference type="Proteomes" id="UP000026915"/>
    </source>
</evidence>
<keyword evidence="2" id="KW-1133">Transmembrane helix</keyword>
<dbReference type="Pfam" id="PF00023">
    <property type="entry name" value="Ank"/>
    <property type="match status" value="1"/>
</dbReference>
<evidence type="ECO:0000256" key="1">
    <source>
        <dbReference type="PROSITE-ProRule" id="PRU00023"/>
    </source>
</evidence>
<evidence type="ECO:0000313" key="3">
    <source>
        <dbReference type="EMBL" id="EOY18327.1"/>
    </source>
</evidence>
<sequence>MHQSKEMEFVNTPLHIAAAEGGIDFAMEIMILKPSFARKLNQEGFSPIHLAVEKGHKELALQLMQNNKNLVRVKGKQGETPFHNAITREQNLDLLTRFLEACPECIQDMTTKNETPLHIATGNNRLEALELLCRMLRKSDYCQDVVNQKDRNEDTALHIARRNNQPQMLKLLLNCKADKLTTNQAGSTLAIAHELNNRESVNILRGWRRARVQEQMFKTVTKESEVIFLGMDSISSKDRSALLVILGLPLTGTCQASISPPGSVWQGDSSSNSNFTVGYDQKFPGTSVMDEVDLLQFYIPAYAVFIVAFFLTLGLLKPFPPGFRTSLHVLLAFLAISFDQSITFISPTDLAYLVICTFSTLVFICTMFMCIAYRVSKISVLILGCWLAPGMYGPSWIGTLLITEF</sequence>
<feature type="transmembrane region" description="Helical" evidence="2">
    <location>
        <begin position="380"/>
        <end position="402"/>
    </location>
</feature>
<dbReference type="InterPro" id="IPR036770">
    <property type="entry name" value="Ankyrin_rpt-contain_sf"/>
</dbReference>
<keyword evidence="2" id="KW-0812">Transmembrane</keyword>
<feature type="repeat" description="ANK" evidence="1">
    <location>
        <begin position="152"/>
        <end position="184"/>
    </location>
</feature>
<feature type="transmembrane region" description="Helical" evidence="2">
    <location>
        <begin position="351"/>
        <end position="373"/>
    </location>
</feature>
<dbReference type="eggNOG" id="KOG0504">
    <property type="taxonomic scope" value="Eukaryota"/>
</dbReference>
<dbReference type="InterPro" id="IPR002110">
    <property type="entry name" value="Ankyrin_rpt"/>
</dbReference>
<dbReference type="HOGENOM" id="CLU_000134_47_1_1"/>
<proteinExistence type="predicted"/>
<dbReference type="EMBL" id="CM001888">
    <property type="protein sequence ID" value="EOY18327.1"/>
    <property type="molecule type" value="Genomic_DNA"/>
</dbReference>
<dbReference type="InParanoid" id="A0A061FNR9"/>
<dbReference type="Pfam" id="PF12796">
    <property type="entry name" value="Ank_2"/>
    <property type="match status" value="2"/>
</dbReference>
<dbReference type="Gramene" id="EOY18327">
    <property type="protein sequence ID" value="EOY18327"/>
    <property type="gene ID" value="TCM_042928"/>
</dbReference>
<dbReference type="SUPFAM" id="SSF48403">
    <property type="entry name" value="Ankyrin repeat"/>
    <property type="match status" value="1"/>
</dbReference>
<dbReference type="Proteomes" id="UP000026915">
    <property type="component" value="Chromosome 10"/>
</dbReference>
<feature type="transmembrane region" description="Helical" evidence="2">
    <location>
        <begin position="297"/>
        <end position="316"/>
    </location>
</feature>
<feature type="repeat" description="ANK" evidence="1">
    <location>
        <begin position="43"/>
        <end position="70"/>
    </location>
</feature>
<keyword evidence="1" id="KW-0040">ANK repeat</keyword>
<dbReference type="Gene3D" id="1.25.40.20">
    <property type="entry name" value="Ankyrin repeat-containing domain"/>
    <property type="match status" value="1"/>
</dbReference>
<dbReference type="PANTHER" id="PTHR24128:SF46">
    <property type="entry name" value="ALPHA-LATROTOXIN-LHE1A-LIKE ISOFORM X1"/>
    <property type="match status" value="1"/>
</dbReference>
<reference evidence="3 4" key="1">
    <citation type="journal article" date="2013" name="Genome Biol.">
        <title>The genome sequence of the most widely cultivated cacao type and its use to identify candidate genes regulating pod color.</title>
        <authorList>
            <person name="Motamayor J.C."/>
            <person name="Mockaitis K."/>
            <person name="Schmutz J."/>
            <person name="Haiminen N."/>
            <person name="Iii D.L."/>
            <person name="Cornejo O."/>
            <person name="Findley S.D."/>
            <person name="Zheng P."/>
            <person name="Utro F."/>
            <person name="Royaert S."/>
            <person name="Saski C."/>
            <person name="Jenkins J."/>
            <person name="Podicheti R."/>
            <person name="Zhao M."/>
            <person name="Scheffler B.E."/>
            <person name="Stack J.C."/>
            <person name="Feltus F.A."/>
            <person name="Mustiga G.M."/>
            <person name="Amores F."/>
            <person name="Phillips W."/>
            <person name="Marelli J.P."/>
            <person name="May G.D."/>
            <person name="Shapiro H."/>
            <person name="Ma J."/>
            <person name="Bustamante C.D."/>
            <person name="Schnell R.J."/>
            <person name="Main D."/>
            <person name="Gilbert D."/>
            <person name="Parida L."/>
            <person name="Kuhn D.N."/>
        </authorList>
    </citation>
    <scope>NUCLEOTIDE SEQUENCE [LARGE SCALE GENOMIC DNA]</scope>
    <source>
        <strain evidence="4">cv. Matina 1-6</strain>
    </source>
</reference>
<evidence type="ECO:0000256" key="2">
    <source>
        <dbReference type="SAM" id="Phobius"/>
    </source>
</evidence>
<protein>
    <submittedName>
        <fullName evidence="3">Ankyrin repeat-containing protein, putative</fullName>
    </submittedName>
</protein>